<evidence type="ECO:0000256" key="1">
    <source>
        <dbReference type="ARBA" id="ARBA00004184"/>
    </source>
</evidence>
<dbReference type="GO" id="GO:0005737">
    <property type="term" value="C:cytoplasm"/>
    <property type="evidence" value="ECO:0007669"/>
    <property type="project" value="TreeGrafter"/>
</dbReference>
<protein>
    <submittedName>
        <fullName evidence="6">Cdc42 effector protein 1b</fullName>
    </submittedName>
</protein>
<dbReference type="InParanoid" id="A0A6J2X0F5"/>
<dbReference type="GO" id="GO:0007266">
    <property type="term" value="P:Rho protein signal transduction"/>
    <property type="evidence" value="ECO:0007669"/>
    <property type="project" value="TreeGrafter"/>
</dbReference>
<evidence type="ECO:0000259" key="4">
    <source>
        <dbReference type="PROSITE" id="PS50108"/>
    </source>
</evidence>
<proteinExistence type="inferred from homology"/>
<dbReference type="PANTHER" id="PTHR15344">
    <property type="entry name" value="CDC42 EFFECTOR PROTEIN BORG"/>
    <property type="match status" value="1"/>
</dbReference>
<feature type="region of interest" description="Disordered" evidence="3">
    <location>
        <begin position="93"/>
        <end position="112"/>
    </location>
</feature>
<dbReference type="InterPro" id="IPR029273">
    <property type="entry name" value="Cdc42_effect-like"/>
</dbReference>
<feature type="domain" description="CRIB" evidence="4">
    <location>
        <begin position="31"/>
        <end position="45"/>
    </location>
</feature>
<dbReference type="Proteomes" id="UP000504632">
    <property type="component" value="Chromosome 16"/>
</dbReference>
<dbReference type="GO" id="GO:0005886">
    <property type="term" value="C:plasma membrane"/>
    <property type="evidence" value="ECO:0007669"/>
    <property type="project" value="TreeGrafter"/>
</dbReference>
<dbReference type="InterPro" id="IPR000095">
    <property type="entry name" value="CRIB_dom"/>
</dbReference>
<evidence type="ECO:0000256" key="2">
    <source>
        <dbReference type="ARBA" id="ARBA00010770"/>
    </source>
</evidence>
<comment type="similarity">
    <text evidence="2">Belongs to the BORG/CEP family.</text>
</comment>
<feature type="region of interest" description="Disordered" evidence="3">
    <location>
        <begin position="53"/>
        <end position="87"/>
    </location>
</feature>
<sequence length="370" mass="40329">MSLGKLTGIKGLVSSSQNRRRFKSDLSVDMISPPLGDFRHTMHVGRGGDVFGDTSFLSNHGGVNGDRGPGSPESSTSASKTTRFFSRTLRHVRKSPTSTMRRGSRDLSLPPPPISPIIKNAISLPQLNLDSPNGGLQRALLPSSISSPEDSLYSYGVKSGFLTLPRLSRQDRQLTDTSGTFSMDFHCDSFTDNGEFALTRSESLTSFTVDLGPSLMSEVLGLIDSSISLQTTNHSLEEDDEEEPSSVFEMALESPSMLSVTMAGSVMGENVTSRGRCSSEEWAEKQTGEHESGESAERKPPDASLAFPLRAEPVMEAEKFQQAADVLARHYGGGALLKGQRWRQEKSRTSMSGQRRAPYAFPEEEEEIKV</sequence>
<dbReference type="GO" id="GO:0012505">
    <property type="term" value="C:endomembrane system"/>
    <property type="evidence" value="ECO:0007669"/>
    <property type="project" value="UniProtKB-SubCell"/>
</dbReference>
<dbReference type="Pfam" id="PF14957">
    <property type="entry name" value="BORG_CEP"/>
    <property type="match status" value="1"/>
</dbReference>
<dbReference type="GO" id="GO:0008360">
    <property type="term" value="P:regulation of cell shape"/>
    <property type="evidence" value="ECO:0007669"/>
    <property type="project" value="TreeGrafter"/>
</dbReference>
<dbReference type="Pfam" id="PF00786">
    <property type="entry name" value="PBD"/>
    <property type="match status" value="1"/>
</dbReference>
<feature type="region of interest" description="Disordered" evidence="3">
    <location>
        <begin position="270"/>
        <end position="301"/>
    </location>
</feature>
<accession>A0A6J2X0F5</accession>
<dbReference type="PROSITE" id="PS50108">
    <property type="entry name" value="CRIB"/>
    <property type="match status" value="1"/>
</dbReference>
<evidence type="ECO:0000256" key="3">
    <source>
        <dbReference type="SAM" id="MobiDB-lite"/>
    </source>
</evidence>
<dbReference type="InterPro" id="IPR051296">
    <property type="entry name" value="Cdc42_Effector_BORG/CEP"/>
</dbReference>
<dbReference type="GO" id="GO:0030838">
    <property type="term" value="P:positive regulation of actin filament polymerization"/>
    <property type="evidence" value="ECO:0007669"/>
    <property type="project" value="TreeGrafter"/>
</dbReference>
<organism evidence="5 6">
    <name type="scientific">Chanos chanos</name>
    <name type="common">Milkfish</name>
    <name type="synonym">Mugil chanos</name>
    <dbReference type="NCBI Taxonomy" id="29144"/>
    <lineage>
        <taxon>Eukaryota</taxon>
        <taxon>Metazoa</taxon>
        <taxon>Chordata</taxon>
        <taxon>Craniata</taxon>
        <taxon>Vertebrata</taxon>
        <taxon>Euteleostomi</taxon>
        <taxon>Actinopterygii</taxon>
        <taxon>Neopterygii</taxon>
        <taxon>Teleostei</taxon>
        <taxon>Ostariophysi</taxon>
        <taxon>Gonorynchiformes</taxon>
        <taxon>Chanidae</taxon>
        <taxon>Chanos</taxon>
    </lineage>
</organism>
<dbReference type="GeneID" id="115829834"/>
<comment type="subcellular location">
    <subcellularLocation>
        <location evidence="1">Endomembrane system</location>
        <topology evidence="1">Peripheral membrane protein</topology>
    </subcellularLocation>
</comment>
<feature type="region of interest" description="Disordered" evidence="3">
    <location>
        <begin position="337"/>
        <end position="370"/>
    </location>
</feature>
<evidence type="ECO:0000313" key="5">
    <source>
        <dbReference type="Proteomes" id="UP000504632"/>
    </source>
</evidence>
<dbReference type="GO" id="GO:0005856">
    <property type="term" value="C:cytoskeleton"/>
    <property type="evidence" value="ECO:0007669"/>
    <property type="project" value="TreeGrafter"/>
</dbReference>
<dbReference type="PANTHER" id="PTHR15344:SF22">
    <property type="entry name" value="CDC42 EFFECTOR PROTEIN (RHO GTPASE-BINDING) 1B"/>
    <property type="match status" value="1"/>
</dbReference>
<dbReference type="CTD" id="100007808"/>
<keyword evidence="5" id="KW-1185">Reference proteome</keyword>
<dbReference type="AlphaFoldDB" id="A0A6J2X0F5"/>
<gene>
    <name evidence="6" type="primary">cdc42ep1b</name>
</gene>
<reference evidence="6" key="1">
    <citation type="submission" date="2025-08" db="UniProtKB">
        <authorList>
            <consortium name="RefSeq"/>
        </authorList>
    </citation>
    <scope>IDENTIFICATION</scope>
</reference>
<dbReference type="GO" id="GO:0031274">
    <property type="term" value="P:positive regulation of pseudopodium assembly"/>
    <property type="evidence" value="ECO:0007669"/>
    <property type="project" value="TreeGrafter"/>
</dbReference>
<dbReference type="GO" id="GO:0031267">
    <property type="term" value="F:small GTPase binding"/>
    <property type="evidence" value="ECO:0007669"/>
    <property type="project" value="TreeGrafter"/>
</dbReference>
<dbReference type="SMART" id="SM00285">
    <property type="entry name" value="PBD"/>
    <property type="match status" value="1"/>
</dbReference>
<name>A0A6J2X0F5_CHACN</name>
<feature type="compositionally biased region" description="Basic and acidic residues" evidence="3">
    <location>
        <begin position="277"/>
        <end position="301"/>
    </location>
</feature>
<dbReference type="RefSeq" id="XP_030649861.1">
    <property type="nucleotide sequence ID" value="XM_030794001.1"/>
</dbReference>
<dbReference type="OrthoDB" id="9887345at2759"/>
<feature type="compositionally biased region" description="Polar residues" evidence="3">
    <location>
        <begin position="72"/>
        <end position="85"/>
    </location>
</feature>
<evidence type="ECO:0000313" key="6">
    <source>
        <dbReference type="RefSeq" id="XP_030649861.1"/>
    </source>
</evidence>